<comment type="caution">
    <text evidence="4">The sequence shown here is derived from an EMBL/GenBank/DDBJ whole genome shotgun (WGS) entry which is preliminary data.</text>
</comment>
<reference evidence="4" key="1">
    <citation type="submission" date="2022-07" db="EMBL/GenBank/DDBJ databases">
        <title>Tahibacter sp., a new gammaproteobacterium isolated from the silt sample collected at pig farm.</title>
        <authorList>
            <person name="Chen H."/>
        </authorList>
    </citation>
    <scope>NUCLEOTIDE SEQUENCE</scope>
    <source>
        <strain evidence="4">P2K</strain>
    </source>
</reference>
<protein>
    <recommendedName>
        <fullName evidence="6">WD40 repeat protein</fullName>
    </recommendedName>
</protein>
<evidence type="ECO:0000256" key="2">
    <source>
        <dbReference type="SAM" id="Phobius"/>
    </source>
</evidence>
<keyword evidence="2" id="KW-0812">Transmembrane</keyword>
<dbReference type="Gene3D" id="2.120.10.30">
    <property type="entry name" value="TolB, C-terminal domain"/>
    <property type="match status" value="2"/>
</dbReference>
<evidence type="ECO:0000313" key="5">
    <source>
        <dbReference type="Proteomes" id="UP001165498"/>
    </source>
</evidence>
<feature type="chain" id="PRO_5047096940" description="WD40 repeat protein" evidence="3">
    <location>
        <begin position="23"/>
        <end position="493"/>
    </location>
</feature>
<keyword evidence="2" id="KW-1133">Transmembrane helix</keyword>
<feature type="signal peptide" evidence="3">
    <location>
        <begin position="1"/>
        <end position="22"/>
    </location>
</feature>
<evidence type="ECO:0008006" key="6">
    <source>
        <dbReference type="Google" id="ProtNLM"/>
    </source>
</evidence>
<dbReference type="InterPro" id="IPR011042">
    <property type="entry name" value="6-blade_b-propeller_TolB-like"/>
</dbReference>
<proteinExistence type="inferred from homology"/>
<keyword evidence="5" id="KW-1185">Reference proteome</keyword>
<evidence type="ECO:0000256" key="3">
    <source>
        <dbReference type="SAM" id="SignalP"/>
    </source>
</evidence>
<gene>
    <name evidence="4" type="ORF">NM961_22285</name>
</gene>
<dbReference type="SUPFAM" id="SSF82171">
    <property type="entry name" value="DPP6 N-terminal domain-like"/>
    <property type="match status" value="2"/>
</dbReference>
<name>A0ABT1QYS9_9GAMM</name>
<evidence type="ECO:0000256" key="1">
    <source>
        <dbReference type="ARBA" id="ARBA00009820"/>
    </source>
</evidence>
<sequence length="493" mass="53102">MNKSPRLALLLPALLASTAAQALSATAPQLASRAPHGDPTYGPCGFPKLSSNGQFIAFSCASDDLLAGDTNERYDVFLLNRRTSVLQRVSLNAANTEQRNHADVGFPSTDGSQVVFLGQGMFHPDVRGDENPNGDATVANVFLRNLTVPSTEMLSRGADGGGNPGGRTALLQAANLRRQEVLFSSSGNFLASAPQILNDAQLFARSWRTGQIELISARPDGQISQRSAGNASWSGDGRFVVFQSNAADLTHDNPLEHRQLFLRDRLAGTTQRLTRPWNGGEFPTGSIFYGKPSLSHDGRYIVFMAGLVDGITPDDNPGVSDIYLFDRHTRTTQLVTRSRDNVASDGWAYSPDISNDGRVVAYFSRATNMLPGISSTPAVYVEDRLTGELIAVSSTLAPPFGNFVPQIDLSEDGRKLAFSWQADDTADPSLRRRYLIYVVDLNGLEPPASRAAAVPSTSPRALLVIASLLAAVSLCVLAERRRGGRLARRQSDG</sequence>
<dbReference type="InterPro" id="IPR011659">
    <property type="entry name" value="WD40"/>
</dbReference>
<organism evidence="4 5">
    <name type="scientific">Tahibacter harae</name>
    <dbReference type="NCBI Taxonomy" id="2963937"/>
    <lineage>
        <taxon>Bacteria</taxon>
        <taxon>Pseudomonadati</taxon>
        <taxon>Pseudomonadota</taxon>
        <taxon>Gammaproteobacteria</taxon>
        <taxon>Lysobacterales</taxon>
        <taxon>Rhodanobacteraceae</taxon>
        <taxon>Tahibacter</taxon>
    </lineage>
</organism>
<evidence type="ECO:0000313" key="4">
    <source>
        <dbReference type="EMBL" id="MCQ4167454.1"/>
    </source>
</evidence>
<keyword evidence="3" id="KW-0732">Signal</keyword>
<dbReference type="PANTHER" id="PTHR36842">
    <property type="entry name" value="PROTEIN TOLB HOMOLOG"/>
    <property type="match status" value="1"/>
</dbReference>
<dbReference type="EMBL" id="JANFQO010000031">
    <property type="protein sequence ID" value="MCQ4167454.1"/>
    <property type="molecule type" value="Genomic_DNA"/>
</dbReference>
<dbReference type="RefSeq" id="WP_255916641.1">
    <property type="nucleotide sequence ID" value="NZ_JANFQO010000031.1"/>
</dbReference>
<keyword evidence="2" id="KW-0472">Membrane</keyword>
<dbReference type="Pfam" id="PF07676">
    <property type="entry name" value="PD40"/>
    <property type="match status" value="1"/>
</dbReference>
<comment type="similarity">
    <text evidence="1">Belongs to the TolB family.</text>
</comment>
<accession>A0ABT1QYS9</accession>
<dbReference type="PANTHER" id="PTHR36842:SF1">
    <property type="entry name" value="PROTEIN TOLB"/>
    <property type="match status" value="1"/>
</dbReference>
<dbReference type="Proteomes" id="UP001165498">
    <property type="component" value="Unassembled WGS sequence"/>
</dbReference>
<feature type="transmembrane region" description="Helical" evidence="2">
    <location>
        <begin position="461"/>
        <end position="479"/>
    </location>
</feature>